<proteinExistence type="predicted"/>
<dbReference type="PROSITE" id="PS50949">
    <property type="entry name" value="HTH_GNTR"/>
    <property type="match status" value="1"/>
</dbReference>
<dbReference type="CDD" id="cd07377">
    <property type="entry name" value="WHTH_GntR"/>
    <property type="match status" value="1"/>
</dbReference>
<dbReference type="PANTHER" id="PTHR43537">
    <property type="entry name" value="TRANSCRIPTIONAL REGULATOR, GNTR FAMILY"/>
    <property type="match status" value="1"/>
</dbReference>
<dbReference type="InterPro" id="IPR000524">
    <property type="entry name" value="Tscrpt_reg_HTH_GntR"/>
</dbReference>
<dbReference type="SUPFAM" id="SSF46785">
    <property type="entry name" value="Winged helix' DNA-binding domain"/>
    <property type="match status" value="1"/>
</dbReference>
<dbReference type="SMART" id="SM00345">
    <property type="entry name" value="HTH_GNTR"/>
    <property type="match status" value="1"/>
</dbReference>
<protein>
    <submittedName>
        <fullName evidence="5">GntR family transcriptional regulator</fullName>
    </submittedName>
</protein>
<gene>
    <name evidence="5" type="ORF">GCM10025874_14960</name>
</gene>
<evidence type="ECO:0000256" key="1">
    <source>
        <dbReference type="ARBA" id="ARBA00023015"/>
    </source>
</evidence>
<feature type="domain" description="HTH gntR-type" evidence="4">
    <location>
        <begin position="1"/>
        <end position="68"/>
    </location>
</feature>
<accession>A0AA37XB09</accession>
<evidence type="ECO:0000259" key="4">
    <source>
        <dbReference type="PROSITE" id="PS50949"/>
    </source>
</evidence>
<dbReference type="GO" id="GO:0003700">
    <property type="term" value="F:DNA-binding transcription factor activity"/>
    <property type="evidence" value="ECO:0007669"/>
    <property type="project" value="InterPro"/>
</dbReference>
<dbReference type="Proteomes" id="UP001157160">
    <property type="component" value="Unassembled WGS sequence"/>
</dbReference>
<keyword evidence="2" id="KW-0238">DNA-binding</keyword>
<evidence type="ECO:0000313" key="5">
    <source>
        <dbReference type="EMBL" id="GMA28243.1"/>
    </source>
</evidence>
<evidence type="ECO:0000313" key="6">
    <source>
        <dbReference type="Proteomes" id="UP001157160"/>
    </source>
</evidence>
<dbReference type="PANTHER" id="PTHR43537:SF44">
    <property type="entry name" value="GNTR FAMILY REGULATORY PROTEIN"/>
    <property type="match status" value="1"/>
</dbReference>
<evidence type="ECO:0000256" key="3">
    <source>
        <dbReference type="ARBA" id="ARBA00023163"/>
    </source>
</evidence>
<reference evidence="5 6" key="1">
    <citation type="journal article" date="2014" name="Int. J. Syst. Evol. Microbiol.">
        <title>Complete genome sequence of Corynebacterium casei LMG S-19264T (=DSM 44701T), isolated from a smear-ripened cheese.</title>
        <authorList>
            <consortium name="US DOE Joint Genome Institute (JGI-PGF)"/>
            <person name="Walter F."/>
            <person name="Albersmeier A."/>
            <person name="Kalinowski J."/>
            <person name="Ruckert C."/>
        </authorList>
    </citation>
    <scope>NUCLEOTIDE SEQUENCE [LARGE SCALE GENOMIC DNA]</scope>
    <source>
        <strain evidence="5 6">NBRC 112289</strain>
    </source>
</reference>
<dbReference type="InterPro" id="IPR036388">
    <property type="entry name" value="WH-like_DNA-bd_sf"/>
</dbReference>
<comment type="caution">
    <text evidence="5">The sequence shown here is derived from an EMBL/GenBank/DDBJ whole genome shotgun (WGS) entry which is preliminary data.</text>
</comment>
<dbReference type="InterPro" id="IPR008920">
    <property type="entry name" value="TF_FadR/GntR_C"/>
</dbReference>
<keyword evidence="6" id="KW-1185">Reference proteome</keyword>
<dbReference type="Pfam" id="PF07729">
    <property type="entry name" value="FCD"/>
    <property type="match status" value="1"/>
</dbReference>
<dbReference type="Gene3D" id="1.10.10.10">
    <property type="entry name" value="Winged helix-like DNA-binding domain superfamily/Winged helix DNA-binding domain"/>
    <property type="match status" value="1"/>
</dbReference>
<dbReference type="InterPro" id="IPR011711">
    <property type="entry name" value="GntR_C"/>
</dbReference>
<keyword evidence="3" id="KW-0804">Transcription</keyword>
<dbReference type="InterPro" id="IPR036390">
    <property type="entry name" value="WH_DNA-bd_sf"/>
</dbReference>
<dbReference type="SMART" id="SM00895">
    <property type="entry name" value="FCD"/>
    <property type="match status" value="1"/>
</dbReference>
<dbReference type="SUPFAM" id="SSF48008">
    <property type="entry name" value="GntR ligand-binding domain-like"/>
    <property type="match status" value="1"/>
</dbReference>
<sequence>MSRRAALVGQLGAAIAQHELVPGAVLDPEAIAARHGVSRTVVREALRTLETLGLVTARQRVGTVVQPVAAWNLLHPDVIAWRGRGADAPAQLRELTRLREAVEPAAAELAAEHADPDQLAALHDAVERMRAAAAAGDVAAFAAADAAFHALTVTASGSAVLAQLLGTLEAALRSRYAHELPVFGAAGTRSLEQHAALASALAQRDGQLAADITRRIVRETGERLGAHDAG</sequence>
<dbReference type="Gene3D" id="1.20.120.530">
    <property type="entry name" value="GntR ligand-binding domain-like"/>
    <property type="match status" value="1"/>
</dbReference>
<evidence type="ECO:0000256" key="2">
    <source>
        <dbReference type="ARBA" id="ARBA00023125"/>
    </source>
</evidence>
<dbReference type="Pfam" id="PF00392">
    <property type="entry name" value="GntR"/>
    <property type="match status" value="1"/>
</dbReference>
<organism evidence="5 6">
    <name type="scientific">Arenivirga flava</name>
    <dbReference type="NCBI Taxonomy" id="1930060"/>
    <lineage>
        <taxon>Bacteria</taxon>
        <taxon>Bacillati</taxon>
        <taxon>Actinomycetota</taxon>
        <taxon>Actinomycetes</taxon>
        <taxon>Micrococcales</taxon>
        <taxon>Microbacteriaceae</taxon>
        <taxon>Arenivirga</taxon>
    </lineage>
</organism>
<dbReference type="GO" id="GO:0003677">
    <property type="term" value="F:DNA binding"/>
    <property type="evidence" value="ECO:0007669"/>
    <property type="project" value="UniProtKB-KW"/>
</dbReference>
<dbReference type="AlphaFoldDB" id="A0AA37XB09"/>
<keyword evidence="1" id="KW-0805">Transcription regulation</keyword>
<dbReference type="RefSeq" id="WP_284231613.1">
    <property type="nucleotide sequence ID" value="NZ_BSUL01000001.1"/>
</dbReference>
<name>A0AA37XB09_9MICO</name>
<dbReference type="EMBL" id="BSUL01000001">
    <property type="protein sequence ID" value="GMA28243.1"/>
    <property type="molecule type" value="Genomic_DNA"/>
</dbReference>